<proteinExistence type="predicted"/>
<dbReference type="EMBL" id="JBHUIO010000002">
    <property type="protein sequence ID" value="MFD2168703.1"/>
    <property type="molecule type" value="Genomic_DNA"/>
</dbReference>
<name>A0ABW4ZTB7_9BACL</name>
<evidence type="ECO:0008006" key="3">
    <source>
        <dbReference type="Google" id="ProtNLM"/>
    </source>
</evidence>
<protein>
    <recommendedName>
        <fullName evidence="3">Bypass of forespore C C-terminal domain-containing protein</fullName>
    </recommendedName>
</protein>
<accession>A0ABW4ZTB7</accession>
<evidence type="ECO:0000313" key="2">
    <source>
        <dbReference type="Proteomes" id="UP001597343"/>
    </source>
</evidence>
<keyword evidence="2" id="KW-1185">Reference proteome</keyword>
<organism evidence="1 2">
    <name type="scientific">Tumebacillus lipolyticus</name>
    <dbReference type="NCBI Taxonomy" id="1280370"/>
    <lineage>
        <taxon>Bacteria</taxon>
        <taxon>Bacillati</taxon>
        <taxon>Bacillota</taxon>
        <taxon>Bacilli</taxon>
        <taxon>Bacillales</taxon>
        <taxon>Alicyclobacillaceae</taxon>
        <taxon>Tumebacillus</taxon>
    </lineage>
</organism>
<comment type="caution">
    <text evidence="1">The sequence shown here is derived from an EMBL/GenBank/DDBJ whole genome shotgun (WGS) entry which is preliminary data.</text>
</comment>
<reference evidence="2" key="1">
    <citation type="journal article" date="2019" name="Int. J. Syst. Evol. Microbiol.">
        <title>The Global Catalogue of Microorganisms (GCM) 10K type strain sequencing project: providing services to taxonomists for standard genome sequencing and annotation.</title>
        <authorList>
            <consortium name="The Broad Institute Genomics Platform"/>
            <consortium name="The Broad Institute Genome Sequencing Center for Infectious Disease"/>
            <person name="Wu L."/>
            <person name="Ma J."/>
        </authorList>
    </citation>
    <scope>NUCLEOTIDE SEQUENCE [LARGE SCALE GENOMIC DNA]</scope>
    <source>
        <strain evidence="2">CGMCC 1.13574</strain>
    </source>
</reference>
<evidence type="ECO:0000313" key="1">
    <source>
        <dbReference type="EMBL" id="MFD2168703.1"/>
    </source>
</evidence>
<gene>
    <name evidence="1" type="ORF">ACFSOY_01555</name>
</gene>
<dbReference type="Proteomes" id="UP001597343">
    <property type="component" value="Unassembled WGS sequence"/>
</dbReference>
<dbReference type="RefSeq" id="WP_386043657.1">
    <property type="nucleotide sequence ID" value="NZ_JBHUIO010000002.1"/>
</dbReference>
<sequence length="203" mass="23145">MKKRVLLIVAAALVIGSVGYYSMKKEQNYENFGVATTSASFEHHESVDELADEAELIVLGSFTGKRENFVAKDGKGDYISTISKSVVKIDKVIKGDKKKNSTIEVFEDCYLTDNQRYIATEGYKWMNEDGKYLLFLTPGTSDNTYVIVGIYEGKFDLTRKDRAKEHKDLKKAFLDPDVEFLGEDFELEHFYKLKGEALKKYNL</sequence>